<dbReference type="AlphaFoldDB" id="A0A2N9X9N2"/>
<feature type="domain" description="Immunity MXAN-0049 protein" evidence="1">
    <location>
        <begin position="37"/>
        <end position="181"/>
    </location>
</feature>
<sequence>MIYRFMIGNYPDSYWFQYDSTGDDYYELLQCKKIQSNKPIVFKLEKKVSEKRLLSYDIYFSDGPVFISPRLANLLSNNQDFLHDVQLIDATIIVNGRSHSGYKVLNILRLISCIDMNKSEYIPILDNDPDGPKEFYKMVFKENINEQFCMARCEESEGRIVISESLRQFFIKNKVKGIDLYT</sequence>
<accession>A0A2N9X9N2</accession>
<gene>
    <name evidence="2" type="ORF">BHC54_02075</name>
</gene>
<dbReference type="EMBL" id="MEIL01000016">
    <property type="protein sequence ID" value="PIT41554.1"/>
    <property type="molecule type" value="Genomic_DNA"/>
</dbReference>
<proteinExistence type="predicted"/>
<dbReference type="RefSeq" id="WP_100151594.1">
    <property type="nucleotide sequence ID" value="NZ_MEIL01000016.1"/>
</dbReference>
<dbReference type="InterPro" id="IPR012433">
    <property type="entry name" value="Imm11"/>
</dbReference>
<organism evidence="2 3">
    <name type="scientific">Snodgrassella alvi</name>
    <dbReference type="NCBI Taxonomy" id="1196083"/>
    <lineage>
        <taxon>Bacteria</taxon>
        <taxon>Pseudomonadati</taxon>
        <taxon>Pseudomonadota</taxon>
        <taxon>Betaproteobacteria</taxon>
        <taxon>Neisseriales</taxon>
        <taxon>Neisseriaceae</taxon>
        <taxon>Snodgrassella</taxon>
    </lineage>
</organism>
<dbReference type="Proteomes" id="UP000230202">
    <property type="component" value="Unassembled WGS sequence"/>
</dbReference>
<protein>
    <recommendedName>
        <fullName evidence="1">Immunity MXAN-0049 protein domain-containing protein</fullName>
    </recommendedName>
</protein>
<keyword evidence="3" id="KW-1185">Reference proteome</keyword>
<comment type="caution">
    <text evidence="2">The sequence shown here is derived from an EMBL/GenBank/DDBJ whole genome shotgun (WGS) entry which is preliminary data.</text>
</comment>
<dbReference type="Pfam" id="PF07791">
    <property type="entry name" value="Imm11"/>
    <property type="match status" value="1"/>
</dbReference>
<evidence type="ECO:0000313" key="3">
    <source>
        <dbReference type="Proteomes" id="UP000230202"/>
    </source>
</evidence>
<evidence type="ECO:0000313" key="2">
    <source>
        <dbReference type="EMBL" id="PIT41554.1"/>
    </source>
</evidence>
<name>A0A2N9X9N2_9NEIS</name>
<evidence type="ECO:0000259" key="1">
    <source>
        <dbReference type="Pfam" id="PF07791"/>
    </source>
</evidence>
<reference evidence="2" key="1">
    <citation type="journal article" date="2017" name="MBio">
        <title>Type VI secretion-mediated competition in the bee gut microbiome.</title>
        <authorList>
            <person name="Steele M.I."/>
            <person name="Kwong W.K."/>
            <person name="Powell J.E."/>
            <person name="Whiteley M."/>
            <person name="Moran N.A."/>
        </authorList>
    </citation>
    <scope>NUCLEOTIDE SEQUENCE [LARGE SCALE GENOMIC DNA]</scope>
    <source>
        <strain evidence="2">WkB273</strain>
    </source>
</reference>